<dbReference type="EMBL" id="WUYX01000029">
    <property type="protein sequence ID" value="MXV62370.1"/>
    <property type="molecule type" value="Genomic_DNA"/>
</dbReference>
<evidence type="ECO:0000313" key="4">
    <source>
        <dbReference type="Proteomes" id="UP000434101"/>
    </source>
</evidence>
<name>A0A6B0VLD4_9EURY</name>
<feature type="domain" description="EamA" evidence="2">
    <location>
        <begin position="156"/>
        <end position="290"/>
    </location>
</feature>
<feature type="transmembrane region" description="Helical" evidence="1">
    <location>
        <begin position="38"/>
        <end position="58"/>
    </location>
</feature>
<dbReference type="InterPro" id="IPR000620">
    <property type="entry name" value="EamA_dom"/>
</dbReference>
<feature type="transmembrane region" description="Helical" evidence="1">
    <location>
        <begin position="218"/>
        <end position="240"/>
    </location>
</feature>
<evidence type="ECO:0000313" key="3">
    <source>
        <dbReference type="EMBL" id="MXV62370.1"/>
    </source>
</evidence>
<evidence type="ECO:0000259" key="2">
    <source>
        <dbReference type="Pfam" id="PF00892"/>
    </source>
</evidence>
<organism evidence="3 4">
    <name type="scientific">Natronorubrum halalkaliphilum</name>
    <dbReference type="NCBI Taxonomy" id="2691917"/>
    <lineage>
        <taxon>Archaea</taxon>
        <taxon>Methanobacteriati</taxon>
        <taxon>Methanobacteriota</taxon>
        <taxon>Stenosarchaea group</taxon>
        <taxon>Halobacteria</taxon>
        <taxon>Halobacteriales</taxon>
        <taxon>Natrialbaceae</taxon>
        <taxon>Natronorubrum</taxon>
    </lineage>
</organism>
<keyword evidence="1" id="KW-0812">Transmembrane</keyword>
<accession>A0A6B0VLD4</accession>
<feature type="transmembrane region" description="Helical" evidence="1">
    <location>
        <begin position="126"/>
        <end position="143"/>
    </location>
</feature>
<feature type="transmembrane region" description="Helical" evidence="1">
    <location>
        <begin position="155"/>
        <end position="173"/>
    </location>
</feature>
<sequence>MNASDLEVTPVVALAFAVFAASTSAILVRWSTAPSSVAAFYRVLFTTAIVAPVAVLRYREEFSRLSRRDLGFAVVAGVALAVHFASWFESLNHTSVAASVTIVQSQPIFVALGAGLLLGERINRETVIGITVAIVGAAAMSLGDAGEAPISDATLYGNSLALLGAVTVAAYVLAGRSIRQRVSLFPYVTVVYTACALTLCLLVGAQGHEFVAYPAREWLLFLGMAIGPGVFGHTVVNWVLEHLESVVVSVAWLGEPVGATLLALVLLAEVPDAVTIGGGLVVLAGIYVTTIERERRRGPTQRDE</sequence>
<evidence type="ECO:0000256" key="1">
    <source>
        <dbReference type="SAM" id="Phobius"/>
    </source>
</evidence>
<keyword evidence="1" id="KW-1133">Transmembrane helix</keyword>
<feature type="transmembrane region" description="Helical" evidence="1">
    <location>
        <begin position="12"/>
        <end position="32"/>
    </location>
</feature>
<reference evidence="3 4" key="1">
    <citation type="submission" date="2020-01" db="EMBL/GenBank/DDBJ databases">
        <title>Natronorubrum sp. JWXQ-INN 674 isolated from Inner Mongolia Autonomous Region of China.</title>
        <authorList>
            <person name="Xue Q."/>
        </authorList>
    </citation>
    <scope>NUCLEOTIDE SEQUENCE [LARGE SCALE GENOMIC DNA]</scope>
    <source>
        <strain evidence="3 4">JWXQ-INN-674</strain>
    </source>
</reference>
<dbReference type="SUPFAM" id="SSF103481">
    <property type="entry name" value="Multidrug resistance efflux transporter EmrE"/>
    <property type="match status" value="2"/>
</dbReference>
<feature type="transmembrane region" description="Helical" evidence="1">
    <location>
        <begin position="185"/>
        <end position="206"/>
    </location>
</feature>
<keyword evidence="4" id="KW-1185">Reference proteome</keyword>
<proteinExistence type="predicted"/>
<dbReference type="Proteomes" id="UP000434101">
    <property type="component" value="Unassembled WGS sequence"/>
</dbReference>
<dbReference type="AlphaFoldDB" id="A0A6B0VLD4"/>
<feature type="transmembrane region" description="Helical" evidence="1">
    <location>
        <begin position="273"/>
        <end position="291"/>
    </location>
</feature>
<dbReference type="RefSeq" id="WP_328821329.1">
    <property type="nucleotide sequence ID" value="NZ_WUYX01000029.1"/>
</dbReference>
<dbReference type="GO" id="GO:0016020">
    <property type="term" value="C:membrane"/>
    <property type="evidence" value="ECO:0007669"/>
    <property type="project" value="InterPro"/>
</dbReference>
<protein>
    <submittedName>
        <fullName evidence="3">EamA family transporter</fullName>
    </submittedName>
</protein>
<dbReference type="Pfam" id="PF00892">
    <property type="entry name" value="EamA"/>
    <property type="match status" value="2"/>
</dbReference>
<dbReference type="PANTHER" id="PTHR22911">
    <property type="entry name" value="ACYL-MALONYL CONDENSING ENZYME-RELATED"/>
    <property type="match status" value="1"/>
</dbReference>
<feature type="transmembrane region" description="Helical" evidence="1">
    <location>
        <begin position="94"/>
        <end position="119"/>
    </location>
</feature>
<dbReference type="InterPro" id="IPR037185">
    <property type="entry name" value="EmrE-like"/>
</dbReference>
<gene>
    <name evidence="3" type="ORF">GS429_09905</name>
</gene>
<dbReference type="PANTHER" id="PTHR22911:SF76">
    <property type="entry name" value="EAMA DOMAIN-CONTAINING PROTEIN"/>
    <property type="match status" value="1"/>
</dbReference>
<feature type="domain" description="EamA" evidence="2">
    <location>
        <begin position="12"/>
        <end position="141"/>
    </location>
</feature>
<comment type="caution">
    <text evidence="3">The sequence shown here is derived from an EMBL/GenBank/DDBJ whole genome shotgun (WGS) entry which is preliminary data.</text>
</comment>
<keyword evidence="1" id="KW-0472">Membrane</keyword>
<feature type="transmembrane region" description="Helical" evidence="1">
    <location>
        <begin position="247"/>
        <end position="267"/>
    </location>
</feature>
<feature type="transmembrane region" description="Helical" evidence="1">
    <location>
        <begin position="70"/>
        <end position="88"/>
    </location>
</feature>